<gene>
    <name evidence="1" type="ORF">QFC20_001064</name>
</gene>
<evidence type="ECO:0000313" key="1">
    <source>
        <dbReference type="EMBL" id="KAJ9115197.1"/>
    </source>
</evidence>
<dbReference type="Proteomes" id="UP001230649">
    <property type="component" value="Unassembled WGS sequence"/>
</dbReference>
<proteinExistence type="predicted"/>
<evidence type="ECO:0000313" key="2">
    <source>
        <dbReference type="Proteomes" id="UP001230649"/>
    </source>
</evidence>
<dbReference type="EMBL" id="JASBWS010000006">
    <property type="protein sequence ID" value="KAJ9115197.1"/>
    <property type="molecule type" value="Genomic_DNA"/>
</dbReference>
<comment type="caution">
    <text evidence="1">The sequence shown here is derived from an EMBL/GenBank/DDBJ whole genome shotgun (WGS) entry which is preliminary data.</text>
</comment>
<protein>
    <submittedName>
        <fullName evidence="1">Uncharacterized protein</fullName>
    </submittedName>
</protein>
<organism evidence="1 2">
    <name type="scientific">Naganishia adeliensis</name>
    <dbReference type="NCBI Taxonomy" id="92952"/>
    <lineage>
        <taxon>Eukaryota</taxon>
        <taxon>Fungi</taxon>
        <taxon>Dikarya</taxon>
        <taxon>Basidiomycota</taxon>
        <taxon>Agaricomycotina</taxon>
        <taxon>Tremellomycetes</taxon>
        <taxon>Filobasidiales</taxon>
        <taxon>Filobasidiaceae</taxon>
        <taxon>Naganishia</taxon>
    </lineage>
</organism>
<reference evidence="1" key="1">
    <citation type="submission" date="2023-04" db="EMBL/GenBank/DDBJ databases">
        <title>Draft Genome sequencing of Naganishia species isolated from polar environments using Oxford Nanopore Technology.</title>
        <authorList>
            <person name="Leo P."/>
            <person name="Venkateswaran K."/>
        </authorList>
    </citation>
    <scope>NUCLEOTIDE SEQUENCE</scope>
    <source>
        <strain evidence="1">MNA-CCFEE 5262</strain>
    </source>
</reference>
<sequence length="212" mass="24508">MSQPSTTTRRKAAYAIKRKKPVESSSQPAPSTRPPMPLPPADKPSNDRALREIRRQPRVGRQAASQTDAGQILRPRATVEKGYSDKQKVQLFPIVCDEVKQMKERSARLAEERRKVDEDRDKLAEELREAKYRILNLQMEAKRRRDAQIYRPIERPCITKEGAVNIRLTATRELLGLQFDESDKVGKKWTYRGMMKAHSWKLLLVSIGMHYL</sequence>
<accession>A0ACC2WVX5</accession>
<keyword evidence="2" id="KW-1185">Reference proteome</keyword>
<name>A0ACC2WVX5_9TREE</name>